<proteinExistence type="predicted"/>
<evidence type="ECO:0000313" key="2">
    <source>
        <dbReference type="Proteomes" id="UP000799778"/>
    </source>
</evidence>
<dbReference type="Proteomes" id="UP000799778">
    <property type="component" value="Unassembled WGS sequence"/>
</dbReference>
<sequence length="64" mass="7523">MNVTVKIFFFGVPNWRKRTTHARWDESTVYILGVITVVWHNFGRGLKWRDLVCGGGTWIRGTER</sequence>
<name>A0A6A5Y8N2_9PLEO</name>
<dbReference type="AlphaFoldDB" id="A0A6A5Y8N2"/>
<accession>A0A6A5Y8N2</accession>
<evidence type="ECO:0000313" key="1">
    <source>
        <dbReference type="EMBL" id="KAF2021952.1"/>
    </source>
</evidence>
<organism evidence="1 2">
    <name type="scientific">Aaosphaeria arxii CBS 175.79</name>
    <dbReference type="NCBI Taxonomy" id="1450172"/>
    <lineage>
        <taxon>Eukaryota</taxon>
        <taxon>Fungi</taxon>
        <taxon>Dikarya</taxon>
        <taxon>Ascomycota</taxon>
        <taxon>Pezizomycotina</taxon>
        <taxon>Dothideomycetes</taxon>
        <taxon>Pleosporomycetidae</taxon>
        <taxon>Pleosporales</taxon>
        <taxon>Pleosporales incertae sedis</taxon>
        <taxon>Aaosphaeria</taxon>
    </lineage>
</organism>
<keyword evidence="2" id="KW-1185">Reference proteome</keyword>
<gene>
    <name evidence="1" type="ORF">BU24DRAFT_33286</name>
</gene>
<reference evidence="1" key="1">
    <citation type="journal article" date="2020" name="Stud. Mycol.">
        <title>101 Dothideomycetes genomes: a test case for predicting lifestyles and emergence of pathogens.</title>
        <authorList>
            <person name="Haridas S."/>
            <person name="Albert R."/>
            <person name="Binder M."/>
            <person name="Bloem J."/>
            <person name="Labutti K."/>
            <person name="Salamov A."/>
            <person name="Andreopoulos B."/>
            <person name="Baker S."/>
            <person name="Barry K."/>
            <person name="Bills G."/>
            <person name="Bluhm B."/>
            <person name="Cannon C."/>
            <person name="Castanera R."/>
            <person name="Culley D."/>
            <person name="Daum C."/>
            <person name="Ezra D."/>
            <person name="Gonzalez J."/>
            <person name="Henrissat B."/>
            <person name="Kuo A."/>
            <person name="Liang C."/>
            <person name="Lipzen A."/>
            <person name="Lutzoni F."/>
            <person name="Magnuson J."/>
            <person name="Mondo S."/>
            <person name="Nolan M."/>
            <person name="Ohm R."/>
            <person name="Pangilinan J."/>
            <person name="Park H.-J."/>
            <person name="Ramirez L."/>
            <person name="Alfaro M."/>
            <person name="Sun H."/>
            <person name="Tritt A."/>
            <person name="Yoshinaga Y."/>
            <person name="Zwiers L.-H."/>
            <person name="Turgeon B."/>
            <person name="Goodwin S."/>
            <person name="Spatafora J."/>
            <person name="Crous P."/>
            <person name="Grigoriev I."/>
        </authorList>
    </citation>
    <scope>NUCLEOTIDE SEQUENCE</scope>
    <source>
        <strain evidence="1">CBS 175.79</strain>
    </source>
</reference>
<dbReference type="RefSeq" id="XP_033390291.1">
    <property type="nucleotide sequence ID" value="XM_033523051.1"/>
</dbReference>
<protein>
    <submittedName>
        <fullName evidence="1">Uncharacterized protein</fullName>
    </submittedName>
</protein>
<dbReference type="GeneID" id="54280448"/>
<dbReference type="EMBL" id="ML978066">
    <property type="protein sequence ID" value="KAF2021952.1"/>
    <property type="molecule type" value="Genomic_DNA"/>
</dbReference>